<dbReference type="SUPFAM" id="SSF52777">
    <property type="entry name" value="CoA-dependent acyltransferases"/>
    <property type="match status" value="2"/>
</dbReference>
<protein>
    <submittedName>
        <fullName evidence="7">Peptide synthase</fullName>
    </submittedName>
</protein>
<dbReference type="InterPro" id="IPR020845">
    <property type="entry name" value="AMP-binding_CS"/>
</dbReference>
<dbReference type="Gene3D" id="3.40.50.12780">
    <property type="entry name" value="N-terminal domain of ligase-like"/>
    <property type="match status" value="1"/>
</dbReference>
<dbReference type="RefSeq" id="WP_163749654.1">
    <property type="nucleotide sequence ID" value="NZ_AP022596.1"/>
</dbReference>
<proteinExistence type="predicted"/>
<dbReference type="PANTHER" id="PTHR45527">
    <property type="entry name" value="NONRIBOSOMAL PEPTIDE SYNTHETASE"/>
    <property type="match status" value="1"/>
</dbReference>
<dbReference type="Gene3D" id="3.40.50.720">
    <property type="entry name" value="NAD(P)-binding Rossmann-like Domain"/>
    <property type="match status" value="1"/>
</dbReference>
<evidence type="ECO:0000256" key="3">
    <source>
        <dbReference type="ARBA" id="ARBA00022553"/>
    </source>
</evidence>
<keyword evidence="2" id="KW-0596">Phosphopantetheine</keyword>
<dbReference type="GO" id="GO:0044550">
    <property type="term" value="P:secondary metabolite biosynthetic process"/>
    <property type="evidence" value="ECO:0007669"/>
    <property type="project" value="TreeGrafter"/>
</dbReference>
<dbReference type="Pfam" id="PF01370">
    <property type="entry name" value="Epimerase"/>
    <property type="match status" value="1"/>
</dbReference>
<feature type="domain" description="AMP-dependent synthetase/ligase" evidence="4">
    <location>
        <begin position="515"/>
        <end position="795"/>
    </location>
</feature>
<dbReference type="Gene3D" id="3.30.300.30">
    <property type="match status" value="1"/>
</dbReference>
<feature type="domain" description="Carrier" evidence="5">
    <location>
        <begin position="952"/>
        <end position="1012"/>
    </location>
</feature>
<dbReference type="InterPro" id="IPR009081">
    <property type="entry name" value="PP-bd_ACP"/>
</dbReference>
<accession>A0A7I7T8J9</accession>
<dbReference type="InterPro" id="IPR000873">
    <property type="entry name" value="AMP-dep_synth/lig_dom"/>
</dbReference>
<dbReference type="GO" id="GO:0005829">
    <property type="term" value="C:cytosol"/>
    <property type="evidence" value="ECO:0007669"/>
    <property type="project" value="TreeGrafter"/>
</dbReference>
<evidence type="ECO:0000256" key="2">
    <source>
        <dbReference type="ARBA" id="ARBA00022450"/>
    </source>
</evidence>
<dbReference type="KEGG" id="mhev:MHEL_38370"/>
<dbReference type="PANTHER" id="PTHR45527:SF1">
    <property type="entry name" value="FATTY ACID SYNTHASE"/>
    <property type="match status" value="1"/>
</dbReference>
<dbReference type="GO" id="GO:0043041">
    <property type="term" value="P:amino acid activation for nonribosomal peptide biosynthetic process"/>
    <property type="evidence" value="ECO:0007669"/>
    <property type="project" value="TreeGrafter"/>
</dbReference>
<evidence type="ECO:0000259" key="4">
    <source>
        <dbReference type="Pfam" id="PF00501"/>
    </source>
</evidence>
<evidence type="ECO:0000259" key="6">
    <source>
        <dbReference type="Pfam" id="PF01370"/>
    </source>
</evidence>
<comment type="cofactor">
    <cofactor evidence="1">
        <name>pantetheine 4'-phosphate</name>
        <dbReference type="ChEBI" id="CHEBI:47942"/>
    </cofactor>
</comment>
<dbReference type="Pfam" id="PF00501">
    <property type="entry name" value="AMP-binding"/>
    <property type="match status" value="1"/>
</dbReference>
<dbReference type="InterPro" id="IPR042099">
    <property type="entry name" value="ANL_N_sf"/>
</dbReference>
<dbReference type="Gene3D" id="3.30.559.30">
    <property type="entry name" value="Nonribosomal peptide synthetase, condensation domain"/>
    <property type="match status" value="1"/>
</dbReference>
<dbReference type="EMBL" id="AP022596">
    <property type="protein sequence ID" value="BBY65594.1"/>
    <property type="molecule type" value="Genomic_DNA"/>
</dbReference>
<evidence type="ECO:0000259" key="5">
    <source>
        <dbReference type="Pfam" id="PF00550"/>
    </source>
</evidence>
<gene>
    <name evidence="7" type="primary">nrp</name>
    <name evidence="7" type="ORF">MHEL_38370</name>
</gene>
<evidence type="ECO:0000313" key="8">
    <source>
        <dbReference type="Proteomes" id="UP000467148"/>
    </source>
</evidence>
<keyword evidence="3" id="KW-0597">Phosphoprotein</keyword>
<organism evidence="7 8">
    <name type="scientific">Mycolicibacterium helvum</name>
    <dbReference type="NCBI Taxonomy" id="1534349"/>
    <lineage>
        <taxon>Bacteria</taxon>
        <taxon>Bacillati</taxon>
        <taxon>Actinomycetota</taxon>
        <taxon>Actinomycetes</taxon>
        <taxon>Mycobacteriales</taxon>
        <taxon>Mycobacteriaceae</taxon>
        <taxon>Mycolicibacterium</taxon>
    </lineage>
</organism>
<dbReference type="SUPFAM" id="SSF51735">
    <property type="entry name" value="NAD(P)-binding Rossmann-fold domains"/>
    <property type="match status" value="1"/>
</dbReference>
<dbReference type="InterPro" id="IPR036291">
    <property type="entry name" value="NAD(P)-bd_dom_sf"/>
</dbReference>
<dbReference type="InterPro" id="IPR001509">
    <property type="entry name" value="Epimerase_deHydtase"/>
</dbReference>
<feature type="domain" description="NAD-dependent epimerase/dehydratase" evidence="6">
    <location>
        <begin position="1059"/>
        <end position="1235"/>
    </location>
</feature>
<name>A0A7I7T8J9_9MYCO</name>
<dbReference type="SUPFAM" id="SSF56801">
    <property type="entry name" value="Acetyl-CoA synthetase-like"/>
    <property type="match status" value="1"/>
</dbReference>
<keyword evidence="8" id="KW-1185">Reference proteome</keyword>
<dbReference type="InterPro" id="IPR045851">
    <property type="entry name" value="AMP-bd_C_sf"/>
</dbReference>
<evidence type="ECO:0000256" key="1">
    <source>
        <dbReference type="ARBA" id="ARBA00001957"/>
    </source>
</evidence>
<dbReference type="Proteomes" id="UP000467148">
    <property type="component" value="Chromosome"/>
</dbReference>
<dbReference type="InterPro" id="IPR023213">
    <property type="entry name" value="CAT-like_dom_sf"/>
</dbReference>
<evidence type="ECO:0000313" key="7">
    <source>
        <dbReference type="EMBL" id="BBY65594.1"/>
    </source>
</evidence>
<sequence length="1405" mass="151014">MASLEWGDLEAIPLSRSQQNIYTGVLQDGDPALYLVARTYRFLPVTTERLLEALKATVMKNPVQLCVLKTAAVDSDYPVLVPQLSVDDIVTVIEDSQSVAGSGQLERAWSTGILDTPLVRYVVRTDVAGLVCGLDAFTHHILLDGGATGIVEADLGEYLSAGGRGEIISARDGLMRLAGAHRREATKVAEAHERLTAGVQRELSEDASHGGYGDAATPGAAARGVLYESMRISGSAYDALVGLSDREHVPINVLVAAAAVGVVAGLRQNTSNLLIHATDNRFGDSDLDVATCLVNSVAQQVRFSPFASIEDVVRNLDRGYVRAVRRKWLREEHYRRMYLAINRTHHVEALTLNFLPEPCAPALRPHLSEPPVTTAIGPVETMVVAGVLDEEQRHLGIAIWDRADVRSPVKGVAARIGRVLELMPRMWRQPIALAAGEWFGVDHDGACREGDASTQTRCQQRAPAWFMESTGGVLAHLRRPGIDGWIAWLARNDVAPGDILVFTDDDTDKTTDMLVACHLAGCAYSVCDTEDEIAQRAESIAAHTHGSSIHIVDVAGADRPAGCSDDDSRLADRRLEEVTHDPQLAGRAAYIMPTSGSTGQPKLVRVSHLSLAVFCDAVRNAYGWGTDDTVLQCAPLTSDISVEEVFGAALCGSRLERSAAMKAGDFRALARDVGSAQSTVVDLPTAVWHLLCDDPDAMAAIVHSRLRQVIVGGEAIRASAINRWIESTASQPISMISTYGPTETTVVVTHLPVVSCDSTIEGDAHLRLGCPMVPGSVYIAFGEVVIVGELVADGYLGVESPSFGTVTNADGRPRRAFATGDRVVVDGNGFPIIAGRRDAVVKVGGRRVDTAEITRELSAVAGVTDVAMEVRNGRLGVWFETHLTRDGHDDTAVAARIRTVLAGLRVPSFFVIRVPGIPRKPGGKVDSDGLCAVPEPGDADISEPGLAGRAAELAQMWSRELGRPVQPDSSLLAEGVGSLDLIRILPSTRRYLGRHVSILDLISADTATHLVDDVRAAYGWMDAGTAAEIDRDLWDLPMRPAVTGVSKPLPSEGTGQAPIVVLGGSGILGTGCAEAVLERHRSGLACPEVILVTRSPLPERDPWTSLRKITAVRVELVPPDFRAADIDRLLRATRPRTVVNCVGNTNVLVPYRELRSANVDLVSAAVRACASHRIRYMHLSTFVVTGEVAGPRVTDPRVAPYPYAASKAMAELIVARSAAELDYMILRLPRVLGQPEQLAASADILVSMVDGCGAIGAYPDIALTEEVTTARGAADAIMGLVPEVSGSAELGRGIVVIRGQQLPYTGFLSEYGGDRLPAADWKELLDQSDWASRNPRRWSAVDAWYTLGQRLGTRSFTDYLSEYPTIDLDTQSIAEVATTPEPLRERLTAEYAYRMAAHAPISEEW</sequence>
<dbReference type="GO" id="GO:0031177">
    <property type="term" value="F:phosphopantetheine binding"/>
    <property type="evidence" value="ECO:0007669"/>
    <property type="project" value="TreeGrafter"/>
</dbReference>
<reference evidence="7 8" key="1">
    <citation type="journal article" date="2019" name="Emerg. Microbes Infect.">
        <title>Comprehensive subspecies identification of 175 nontuberculous mycobacteria species based on 7547 genomic profiles.</title>
        <authorList>
            <person name="Matsumoto Y."/>
            <person name="Kinjo T."/>
            <person name="Motooka D."/>
            <person name="Nabeya D."/>
            <person name="Jung N."/>
            <person name="Uechi K."/>
            <person name="Horii T."/>
            <person name="Iida T."/>
            <person name="Fujita J."/>
            <person name="Nakamura S."/>
        </authorList>
    </citation>
    <scope>NUCLEOTIDE SEQUENCE [LARGE SCALE GENOMIC DNA]</scope>
    <source>
        <strain evidence="7 8">JCM 30396</strain>
    </source>
</reference>
<dbReference type="Gene3D" id="3.30.559.10">
    <property type="entry name" value="Chloramphenicol acetyltransferase-like domain"/>
    <property type="match status" value="1"/>
</dbReference>
<dbReference type="Pfam" id="PF00550">
    <property type="entry name" value="PP-binding"/>
    <property type="match status" value="1"/>
</dbReference>
<dbReference type="PROSITE" id="PS00455">
    <property type="entry name" value="AMP_BINDING"/>
    <property type="match status" value="1"/>
</dbReference>